<reference evidence="15 16" key="1">
    <citation type="submission" date="2022-05" db="EMBL/GenBank/DDBJ databases">
        <authorList>
            <consortium name="Genoscope - CEA"/>
            <person name="William W."/>
        </authorList>
    </citation>
    <scope>NUCLEOTIDE SEQUENCE [LARGE SCALE GENOMIC DNA]</scope>
</reference>
<evidence type="ECO:0000256" key="6">
    <source>
        <dbReference type="ARBA" id="ARBA00022737"/>
    </source>
</evidence>
<dbReference type="EMBL" id="CALNXK010000017">
    <property type="protein sequence ID" value="CAH3104696.1"/>
    <property type="molecule type" value="Genomic_DNA"/>
</dbReference>
<accession>A0ABN8NGB4</accession>
<dbReference type="SMART" id="SM00209">
    <property type="entry name" value="TSP1"/>
    <property type="match status" value="5"/>
</dbReference>
<evidence type="ECO:0000256" key="9">
    <source>
        <dbReference type="ARBA" id="ARBA00023049"/>
    </source>
</evidence>
<dbReference type="SMART" id="SM00608">
    <property type="entry name" value="ACR"/>
    <property type="match status" value="1"/>
</dbReference>
<dbReference type="Gene3D" id="3.40.390.10">
    <property type="entry name" value="Collagenase (Catalytic Domain)"/>
    <property type="match status" value="1"/>
</dbReference>
<dbReference type="Pfam" id="PF19030">
    <property type="entry name" value="TSP1_ADAMTS"/>
    <property type="match status" value="3"/>
</dbReference>
<feature type="binding site" evidence="12">
    <location>
        <position position="387"/>
    </location>
    <ligand>
        <name>Zn(2+)</name>
        <dbReference type="ChEBI" id="CHEBI:29105"/>
        <note>catalytic</note>
    </ligand>
</feature>
<organism evidence="15 16">
    <name type="scientific">Porites lobata</name>
    <dbReference type="NCBI Taxonomy" id="104759"/>
    <lineage>
        <taxon>Eukaryota</taxon>
        <taxon>Metazoa</taxon>
        <taxon>Cnidaria</taxon>
        <taxon>Anthozoa</taxon>
        <taxon>Hexacorallia</taxon>
        <taxon>Scleractinia</taxon>
        <taxon>Fungiina</taxon>
        <taxon>Poritidae</taxon>
        <taxon>Porites</taxon>
    </lineage>
</organism>
<comment type="subcellular location">
    <subcellularLocation>
        <location evidence="1">Secreted</location>
    </subcellularLocation>
</comment>
<dbReference type="InterPro" id="IPR013273">
    <property type="entry name" value="ADAMTS/ADAMTS-like"/>
</dbReference>
<evidence type="ECO:0000256" key="5">
    <source>
        <dbReference type="ARBA" id="ARBA00022729"/>
    </source>
</evidence>
<dbReference type="SUPFAM" id="SSF82895">
    <property type="entry name" value="TSP-1 type 1 repeat"/>
    <property type="match status" value="5"/>
</dbReference>
<dbReference type="Gene3D" id="2.60.120.830">
    <property type="match status" value="1"/>
</dbReference>
<dbReference type="Pfam" id="PF19236">
    <property type="entry name" value="ADAMTS_CR_3"/>
    <property type="match status" value="1"/>
</dbReference>
<evidence type="ECO:0000256" key="8">
    <source>
        <dbReference type="ARBA" id="ARBA00022833"/>
    </source>
</evidence>
<dbReference type="InterPro" id="IPR045371">
    <property type="entry name" value="ADAMTS_CR_3"/>
</dbReference>
<dbReference type="PROSITE" id="PS50092">
    <property type="entry name" value="TSP1"/>
    <property type="match status" value="5"/>
</dbReference>
<evidence type="ECO:0000313" key="15">
    <source>
        <dbReference type="EMBL" id="CAH3104696.1"/>
    </source>
</evidence>
<dbReference type="Pfam" id="PF17771">
    <property type="entry name" value="ADAMTS_CR_2"/>
    <property type="match status" value="1"/>
</dbReference>
<evidence type="ECO:0000313" key="16">
    <source>
        <dbReference type="Proteomes" id="UP001159405"/>
    </source>
</evidence>
<dbReference type="PANTHER" id="PTHR13723:SF200">
    <property type="entry name" value="ADAM METALLOPEPTIDASE WITH THROMBOSPONDIN TYPE 1 MOTIF B, ISOFORM B"/>
    <property type="match status" value="1"/>
</dbReference>
<dbReference type="Pfam" id="PF00090">
    <property type="entry name" value="TSP_1"/>
    <property type="match status" value="2"/>
</dbReference>
<keyword evidence="4 12" id="KW-0479">Metal-binding</keyword>
<name>A0ABN8NGB4_9CNID</name>
<evidence type="ECO:0000256" key="2">
    <source>
        <dbReference type="ARBA" id="ARBA00022525"/>
    </source>
</evidence>
<dbReference type="Proteomes" id="UP001159405">
    <property type="component" value="Unassembled WGS sequence"/>
</dbReference>
<feature type="binding site" evidence="12">
    <location>
        <position position="393"/>
    </location>
    <ligand>
        <name>Zn(2+)</name>
        <dbReference type="ChEBI" id="CHEBI:29105"/>
        <note>catalytic</note>
    </ligand>
</feature>
<dbReference type="InterPro" id="IPR006586">
    <property type="entry name" value="ADAM_Cys-rich"/>
</dbReference>
<keyword evidence="3" id="KW-0645">Protease</keyword>
<evidence type="ECO:0000256" key="10">
    <source>
        <dbReference type="ARBA" id="ARBA00023157"/>
    </source>
</evidence>
<evidence type="ECO:0000256" key="1">
    <source>
        <dbReference type="ARBA" id="ARBA00004613"/>
    </source>
</evidence>
<dbReference type="InterPro" id="IPR036383">
    <property type="entry name" value="TSP1_rpt_sf"/>
</dbReference>
<keyword evidence="16" id="KW-1185">Reference proteome</keyword>
<evidence type="ECO:0000256" key="4">
    <source>
        <dbReference type="ARBA" id="ARBA00022723"/>
    </source>
</evidence>
<dbReference type="PANTHER" id="PTHR13723">
    <property type="entry name" value="ADAMTS A DISINTEGRIN AND METALLOPROTEASE WITH THROMBOSPONDIN MOTIFS PROTEASE"/>
    <property type="match status" value="1"/>
</dbReference>
<protein>
    <recommendedName>
        <fullName evidence="14">Peptidase M12B domain-containing protein</fullName>
    </recommendedName>
</protein>
<keyword evidence="10" id="KW-1015">Disulfide bond</keyword>
<keyword evidence="7" id="KW-0378">Hydrolase</keyword>
<evidence type="ECO:0000256" key="11">
    <source>
        <dbReference type="ARBA" id="ARBA00023180"/>
    </source>
</evidence>
<dbReference type="InterPro" id="IPR041645">
    <property type="entry name" value="ADAMTS_CR_2"/>
</dbReference>
<keyword evidence="5 13" id="KW-0732">Signal</keyword>
<evidence type="ECO:0000256" key="13">
    <source>
        <dbReference type="SAM" id="SignalP"/>
    </source>
</evidence>
<dbReference type="InterPro" id="IPR001590">
    <property type="entry name" value="Peptidase_M12B"/>
</dbReference>
<keyword evidence="6" id="KW-0677">Repeat</keyword>
<feature type="binding site" evidence="12">
    <location>
        <position position="383"/>
    </location>
    <ligand>
        <name>Zn(2+)</name>
        <dbReference type="ChEBI" id="CHEBI:29105"/>
        <note>catalytic</note>
    </ligand>
</feature>
<keyword evidence="9" id="KW-0482">Metalloprotease</keyword>
<dbReference type="InterPro" id="IPR002870">
    <property type="entry name" value="Peptidase_M12B_N"/>
</dbReference>
<dbReference type="SUPFAM" id="SSF55486">
    <property type="entry name" value="Metalloproteases ('zincins'), catalytic domain"/>
    <property type="match status" value="1"/>
</dbReference>
<keyword evidence="11" id="KW-0325">Glycoprotein</keyword>
<dbReference type="PROSITE" id="PS50215">
    <property type="entry name" value="ADAM_MEPRO"/>
    <property type="match status" value="1"/>
</dbReference>
<dbReference type="InterPro" id="IPR050439">
    <property type="entry name" value="ADAMTS_ADAMTS-like"/>
</dbReference>
<comment type="caution">
    <text evidence="12">Lacks conserved residue(s) required for the propagation of feature annotation.</text>
</comment>
<proteinExistence type="predicted"/>
<dbReference type="Pfam" id="PF01562">
    <property type="entry name" value="Pep_M12B_propep"/>
    <property type="match status" value="1"/>
</dbReference>
<dbReference type="Gene3D" id="2.20.100.10">
    <property type="entry name" value="Thrombospondin type-1 (TSP1) repeat"/>
    <property type="match status" value="5"/>
</dbReference>
<dbReference type="InterPro" id="IPR000884">
    <property type="entry name" value="TSP1_rpt"/>
</dbReference>
<evidence type="ECO:0000256" key="12">
    <source>
        <dbReference type="PROSITE-ProRule" id="PRU00276"/>
    </source>
</evidence>
<feature type="signal peptide" evidence="13">
    <location>
        <begin position="1"/>
        <end position="23"/>
    </location>
</feature>
<sequence length="1147" mass="128017">MNSIMWVYVLVFVFAIQAGMVTAEAIENRRKEDGVHFTDFNPENLHLRMKRSELEEYFGVTSYDKVPKYEITPPFQADEDGSFLSHTLEQHARQKRETEEPRFWFYNVKAFGMSLHLNLTKNEQLMAPGMKVERHFNGTVTSEDPPQNSFLNGHVSSLPGSLVAVSNEDGLTGIIKLPDQTLFIRPISSNIAPKIVSSGKHHLVFRRSLDDKQTLQEIDPIVNRWEDGPVLEEADSHKEGKMKRAISHFNLQTMLVADKRTIKFYREMKVDIMTHLLRIANMLNTIYQDSSIGSKIITIKVVRIELVENGLDYPQPGNRAKIETLKKWTEENIEKPRLAKIDVVSLISRGDVGGMADYNSICKRTSYTVNNDMGLSTVLILAHETGHTLGLDHDGKTSDCPDGKYIMSTAVPGGGEAATWSPCSKRKMESLLSRPPACLTDGIGARVTYTKSFNNKLPGKALNADMQCQLQYGHGYRQCKQKQSDCASLFCTADGYHCLSKIAPPLDGTYCAPRHWCIKGACVDDGTSKINGGWSAWRKKYEICTRTCGGGIQWKTRTCTNPSPRNGGENCEGDSIGLYRICNTRPCPADSEEYRVTQCKVFDPSYTQIWYIGGNSACNLYCRKGFTYRPKGIVKDGTKCQPDLSPSNRDICLGGKCMSVGCDYKIGSGTAHDRCGVCNGDSTTCTPVTVTFTEDWKERGPENAKVMLVVPRKSKQIKVLENVGDRNSIGLQTTKGVYLVKPGDFGKKSVAGSEINYGRDRSRREFMHIPGPIKQGLKFVFVSNGPTNRGVVISYLKAKKSLVSPNDVQWYVETKEWSKCSESCAGGIQRRTVKCKRKDDGSIVADAVCKKGSAVKPEDEKPCNTQPCPPEWHITSWSSCSTTCGHGVVTRQVSCKKKVKNPGKYEPASGCPGSKPTLLQKPCFAVPCPPEWVPGPWAKCTKTCKGGVLKRTLTCQKPHGDGKFIPVPSVFCKGAVRPPVTEPCNTDVLCKLDGGYSNWTPYSVCSRTCDVGFQFRTRVCNNPAPANGGKDCTGLGPRFQTRLCNTQSCLVRKKYRSLGCYRESPRRRLLPVLEKNFRSSMKWTAIDELVEDCYEIVKNTHYKVFGFKFYGECWVGERPEPQYKTSMDRCFLHVVGKAHSYYVYEVV</sequence>
<dbReference type="InterPro" id="IPR024079">
    <property type="entry name" value="MetalloPept_cat_dom_sf"/>
</dbReference>
<evidence type="ECO:0000256" key="3">
    <source>
        <dbReference type="ARBA" id="ARBA00022670"/>
    </source>
</evidence>
<comment type="caution">
    <text evidence="15">The sequence shown here is derived from an EMBL/GenBank/DDBJ whole genome shotgun (WGS) entry which is preliminary data.</text>
</comment>
<dbReference type="Pfam" id="PF01421">
    <property type="entry name" value="Reprolysin"/>
    <property type="match status" value="1"/>
</dbReference>
<feature type="chain" id="PRO_5045392822" description="Peptidase M12B domain-containing protein" evidence="13">
    <location>
        <begin position="24"/>
        <end position="1147"/>
    </location>
</feature>
<evidence type="ECO:0000259" key="14">
    <source>
        <dbReference type="PROSITE" id="PS50215"/>
    </source>
</evidence>
<dbReference type="PRINTS" id="PR01857">
    <property type="entry name" value="ADAMTSFAMILY"/>
</dbReference>
<feature type="domain" description="Peptidase M12B" evidence="14">
    <location>
        <begin position="249"/>
        <end position="434"/>
    </location>
</feature>
<keyword evidence="8 12" id="KW-0862">Zinc</keyword>
<feature type="active site" evidence="12">
    <location>
        <position position="384"/>
    </location>
</feature>
<gene>
    <name evidence="15" type="ORF">PLOB_00012480</name>
</gene>
<dbReference type="Gene3D" id="3.40.1620.60">
    <property type="match status" value="1"/>
</dbReference>
<evidence type="ECO:0000256" key="7">
    <source>
        <dbReference type="ARBA" id="ARBA00022801"/>
    </source>
</evidence>
<keyword evidence="2" id="KW-0964">Secreted</keyword>